<dbReference type="SUPFAM" id="SSF47413">
    <property type="entry name" value="lambda repressor-like DNA-binding domains"/>
    <property type="match status" value="1"/>
</dbReference>
<dbReference type="InterPro" id="IPR001387">
    <property type="entry name" value="Cro/C1-type_HTH"/>
</dbReference>
<dbReference type="EMBL" id="BAAALG010000013">
    <property type="protein sequence ID" value="GAA1111780.1"/>
    <property type="molecule type" value="Genomic_DNA"/>
</dbReference>
<reference evidence="3 4" key="1">
    <citation type="journal article" date="2019" name="Int. J. Syst. Evol. Microbiol.">
        <title>The Global Catalogue of Microorganisms (GCM) 10K type strain sequencing project: providing services to taxonomists for standard genome sequencing and annotation.</title>
        <authorList>
            <consortium name="The Broad Institute Genomics Platform"/>
            <consortium name="The Broad Institute Genome Sequencing Center for Infectious Disease"/>
            <person name="Wu L."/>
            <person name="Ma J."/>
        </authorList>
    </citation>
    <scope>NUCLEOTIDE SEQUENCE [LARGE SCALE GENOMIC DNA]</scope>
    <source>
        <strain evidence="3 4">JCM 13008</strain>
    </source>
</reference>
<sequence length="62" mass="6923">MRVIRKEKGLSQEALAEELGLHRTYVGALERGERNPSLKVVSRLAVSLGVSTDYLLCSKEQH</sequence>
<comment type="caution">
    <text evidence="3">The sequence shown here is derived from an EMBL/GenBank/DDBJ whole genome shotgun (WGS) entry which is preliminary data.</text>
</comment>
<dbReference type="Gene3D" id="1.10.260.40">
    <property type="entry name" value="lambda repressor-like DNA-binding domains"/>
    <property type="match status" value="1"/>
</dbReference>
<evidence type="ECO:0000313" key="4">
    <source>
        <dbReference type="Proteomes" id="UP001501581"/>
    </source>
</evidence>
<keyword evidence="4" id="KW-1185">Reference proteome</keyword>
<evidence type="ECO:0000259" key="2">
    <source>
        <dbReference type="PROSITE" id="PS50943"/>
    </source>
</evidence>
<evidence type="ECO:0000313" key="3">
    <source>
        <dbReference type="EMBL" id="GAA1111780.1"/>
    </source>
</evidence>
<protein>
    <recommendedName>
        <fullName evidence="2">HTH cro/C1-type domain-containing protein</fullName>
    </recommendedName>
</protein>
<name>A0ABN1U0X2_9ACTN</name>
<dbReference type="PROSITE" id="PS50943">
    <property type="entry name" value="HTH_CROC1"/>
    <property type="match status" value="1"/>
</dbReference>
<organism evidence="3 4">
    <name type="scientific">Nocardioides dubius</name>
    <dbReference type="NCBI Taxonomy" id="317019"/>
    <lineage>
        <taxon>Bacteria</taxon>
        <taxon>Bacillati</taxon>
        <taxon>Actinomycetota</taxon>
        <taxon>Actinomycetes</taxon>
        <taxon>Propionibacteriales</taxon>
        <taxon>Nocardioidaceae</taxon>
        <taxon>Nocardioides</taxon>
    </lineage>
</organism>
<dbReference type="InterPro" id="IPR010982">
    <property type="entry name" value="Lambda_DNA-bd_dom_sf"/>
</dbReference>
<dbReference type="Proteomes" id="UP001501581">
    <property type="component" value="Unassembled WGS sequence"/>
</dbReference>
<gene>
    <name evidence="3" type="ORF">GCM10009668_36540</name>
</gene>
<dbReference type="InterPro" id="IPR050807">
    <property type="entry name" value="TransReg_Diox_bact_type"/>
</dbReference>
<accession>A0ABN1U0X2</accession>
<proteinExistence type="predicted"/>
<feature type="domain" description="HTH cro/C1-type" evidence="2">
    <location>
        <begin position="1"/>
        <end position="55"/>
    </location>
</feature>
<dbReference type="CDD" id="cd00093">
    <property type="entry name" value="HTH_XRE"/>
    <property type="match status" value="1"/>
</dbReference>
<dbReference type="Pfam" id="PF01381">
    <property type="entry name" value="HTH_3"/>
    <property type="match status" value="1"/>
</dbReference>
<evidence type="ECO:0000256" key="1">
    <source>
        <dbReference type="ARBA" id="ARBA00023125"/>
    </source>
</evidence>
<dbReference type="PANTHER" id="PTHR46797:SF24">
    <property type="entry name" value="DNA-BINDING PHAGE PROTEIN"/>
    <property type="match status" value="1"/>
</dbReference>
<keyword evidence="1" id="KW-0238">DNA-binding</keyword>
<dbReference type="SMART" id="SM00530">
    <property type="entry name" value="HTH_XRE"/>
    <property type="match status" value="1"/>
</dbReference>
<dbReference type="PANTHER" id="PTHR46797">
    <property type="entry name" value="HTH-TYPE TRANSCRIPTIONAL REGULATOR"/>
    <property type="match status" value="1"/>
</dbReference>